<evidence type="ECO:0008006" key="4">
    <source>
        <dbReference type="Google" id="ProtNLM"/>
    </source>
</evidence>
<dbReference type="Pfam" id="PF05721">
    <property type="entry name" value="PhyH"/>
    <property type="match status" value="1"/>
</dbReference>
<dbReference type="EMBL" id="CABFOC020000011">
    <property type="protein sequence ID" value="CAH0045323.1"/>
    <property type="molecule type" value="Genomic_DNA"/>
</dbReference>
<dbReference type="Gene3D" id="2.60.120.620">
    <property type="entry name" value="q2cbj1_9rhob like domain"/>
    <property type="match status" value="1"/>
</dbReference>
<dbReference type="Proteomes" id="UP000775872">
    <property type="component" value="Unassembled WGS sequence"/>
</dbReference>
<evidence type="ECO:0000313" key="3">
    <source>
        <dbReference type="Proteomes" id="UP000775872"/>
    </source>
</evidence>
<reference evidence="2" key="1">
    <citation type="submission" date="2021-10" db="EMBL/GenBank/DDBJ databases">
        <authorList>
            <person name="Piombo E."/>
        </authorList>
    </citation>
    <scope>NUCLEOTIDE SEQUENCE</scope>
</reference>
<gene>
    <name evidence="2" type="ORF">CSOL1703_00011070</name>
</gene>
<dbReference type="SUPFAM" id="SSF51197">
    <property type="entry name" value="Clavaminate synthase-like"/>
    <property type="match status" value="1"/>
</dbReference>
<organism evidence="2 3">
    <name type="scientific">Clonostachys solani</name>
    <dbReference type="NCBI Taxonomy" id="160281"/>
    <lineage>
        <taxon>Eukaryota</taxon>
        <taxon>Fungi</taxon>
        <taxon>Dikarya</taxon>
        <taxon>Ascomycota</taxon>
        <taxon>Pezizomycotina</taxon>
        <taxon>Sordariomycetes</taxon>
        <taxon>Hypocreomycetidae</taxon>
        <taxon>Hypocreales</taxon>
        <taxon>Bionectriaceae</taxon>
        <taxon>Clonostachys</taxon>
    </lineage>
</organism>
<keyword evidence="3" id="KW-1185">Reference proteome</keyword>
<sequence length="331" mass="37338">TIASGTMAVTSPSNGPQAISMSEDEHREGKYSFQTLSKALGALHQDGLVVLKGVIPVEMIDKLNAKMCQDADERISDPSQGYNHGVKSNMLQRPPITDPEYLNQEVFFNQFLLQIANAYLGHRPVFNWLTANTALANTGGQRQPVHKDGSFNHPLFPFYFIANIPLCDFSVENGSTEFWLGSHAHTTYKDQMLAQTPEDIAPYPTAYIGSRIPPVLEEKKVERMKIRPPIQPVVNRGDIMIRDIRLWHAGMPNNSDAHRIMLGLGYQSSVHPNYTLTTHLPFSQREFFMQYGGENVELRAQWYSDEDLAKTTADTVFHARPVYDKMEKELA</sequence>
<feature type="compositionally biased region" description="Polar residues" evidence="1">
    <location>
        <begin position="1"/>
        <end position="20"/>
    </location>
</feature>
<evidence type="ECO:0000256" key="1">
    <source>
        <dbReference type="SAM" id="MobiDB-lite"/>
    </source>
</evidence>
<feature type="region of interest" description="Disordered" evidence="1">
    <location>
        <begin position="1"/>
        <end position="24"/>
    </location>
</feature>
<proteinExistence type="predicted"/>
<comment type="caution">
    <text evidence="2">The sequence shown here is derived from an EMBL/GenBank/DDBJ whole genome shotgun (WGS) entry which is preliminary data.</text>
</comment>
<evidence type="ECO:0000313" key="2">
    <source>
        <dbReference type="EMBL" id="CAH0045323.1"/>
    </source>
</evidence>
<dbReference type="PANTHER" id="PTHR37563">
    <property type="entry name" value="PHYTANOYL-COA DIOXYGENASE FAMILY PROTEIN (AFU_ORTHOLOGUE AFUA_2G03330)"/>
    <property type="match status" value="1"/>
</dbReference>
<dbReference type="InterPro" id="IPR008775">
    <property type="entry name" value="Phytyl_CoA_dOase-like"/>
</dbReference>
<dbReference type="OrthoDB" id="407832at2759"/>
<dbReference type="AlphaFoldDB" id="A0A9N9W5J4"/>
<name>A0A9N9W5J4_9HYPO</name>
<dbReference type="InterPro" id="IPR051961">
    <property type="entry name" value="Fungal_Metabolite_Diox"/>
</dbReference>
<protein>
    <recommendedName>
        <fullName evidence="4">Phytanoyl-CoA dioxygenase</fullName>
    </recommendedName>
</protein>
<dbReference type="PANTHER" id="PTHR37563:SF2">
    <property type="entry name" value="PHYTANOYL-COA DIOXYGENASE FAMILY PROTEIN (AFU_ORTHOLOGUE AFUA_2G03330)"/>
    <property type="match status" value="1"/>
</dbReference>
<accession>A0A9N9W5J4</accession>
<feature type="non-terminal residue" evidence="2">
    <location>
        <position position="331"/>
    </location>
</feature>